<accession>A0ABY5L5K7</accession>
<dbReference type="Proteomes" id="UP001316189">
    <property type="component" value="Chromosome"/>
</dbReference>
<evidence type="ECO:0000313" key="5">
    <source>
        <dbReference type="Proteomes" id="UP001316189"/>
    </source>
</evidence>
<keyword evidence="5" id="KW-1185">Reference proteome</keyword>
<dbReference type="SUPFAM" id="SSF50475">
    <property type="entry name" value="FMN-binding split barrel"/>
    <property type="match status" value="1"/>
</dbReference>
<dbReference type="PANTHER" id="PTHR30466:SF1">
    <property type="entry name" value="FMN REDUCTASE (NADH) RUTF"/>
    <property type="match status" value="1"/>
</dbReference>
<feature type="domain" description="Flavin reductase like" evidence="3">
    <location>
        <begin position="43"/>
        <end position="188"/>
    </location>
</feature>
<dbReference type="SMART" id="SM00903">
    <property type="entry name" value="Flavin_Reduct"/>
    <property type="match status" value="1"/>
</dbReference>
<reference evidence="4 5" key="1">
    <citation type="submission" date="2022-07" db="EMBL/GenBank/DDBJ databases">
        <title>Novel species in genus cellulomonas.</title>
        <authorList>
            <person name="Ye L."/>
        </authorList>
    </citation>
    <scope>NUCLEOTIDE SEQUENCE [LARGE SCALE GENOMIC DNA]</scope>
    <source>
        <strain evidence="5">zg-Y338</strain>
    </source>
</reference>
<dbReference type="Pfam" id="PF01613">
    <property type="entry name" value="Flavin_Reduct"/>
    <property type="match status" value="1"/>
</dbReference>
<dbReference type="InterPro" id="IPR012349">
    <property type="entry name" value="Split_barrel_FMN-bd"/>
</dbReference>
<gene>
    <name evidence="4" type="ORF">NP064_02910</name>
</gene>
<dbReference type="InterPro" id="IPR050268">
    <property type="entry name" value="NADH-dep_flavin_reductase"/>
</dbReference>
<evidence type="ECO:0000313" key="4">
    <source>
        <dbReference type="EMBL" id="UUI75878.1"/>
    </source>
</evidence>
<dbReference type="EMBL" id="CP101988">
    <property type="protein sequence ID" value="UUI75878.1"/>
    <property type="molecule type" value="Genomic_DNA"/>
</dbReference>
<dbReference type="PANTHER" id="PTHR30466">
    <property type="entry name" value="FLAVIN REDUCTASE"/>
    <property type="match status" value="1"/>
</dbReference>
<dbReference type="Gene3D" id="2.30.110.10">
    <property type="entry name" value="Electron Transport, Fmn-binding Protein, Chain A"/>
    <property type="match status" value="1"/>
</dbReference>
<evidence type="ECO:0000259" key="3">
    <source>
        <dbReference type="SMART" id="SM00903"/>
    </source>
</evidence>
<sequence length="195" mass="20553">MTADTPVRAQCAGTRGLAEARPAAPVRAHDEPHLSPDQYKQVFRRHPAGVAVVTLADPRTGLPVGFTATSVISVSAAPPVLAFSIASTSSSWPALARAATVVVNFLGDGQADLSTRFATHGIDRFAGTEHIRLAGGEPVLTGSRTWVHGRVLERIAVGDSHLVTVQAITSDTSAEGGPLVYHDRAYTQLADHYEI</sequence>
<evidence type="ECO:0000256" key="2">
    <source>
        <dbReference type="SAM" id="MobiDB-lite"/>
    </source>
</evidence>
<dbReference type="InterPro" id="IPR002563">
    <property type="entry name" value="Flavin_Rdtase-like_dom"/>
</dbReference>
<keyword evidence="1" id="KW-0560">Oxidoreductase</keyword>
<name>A0ABY5L5K7_9CELL</name>
<protein>
    <submittedName>
        <fullName evidence="4">Flavin reductase family protein</fullName>
    </submittedName>
</protein>
<dbReference type="RefSeq" id="WP_227568002.1">
    <property type="nucleotide sequence ID" value="NZ_CP101988.1"/>
</dbReference>
<evidence type="ECO:0000256" key="1">
    <source>
        <dbReference type="ARBA" id="ARBA00023002"/>
    </source>
</evidence>
<organism evidence="4 5">
    <name type="scientific">Cellulomonas chengniuliangii</name>
    <dbReference type="NCBI Taxonomy" id="2968084"/>
    <lineage>
        <taxon>Bacteria</taxon>
        <taxon>Bacillati</taxon>
        <taxon>Actinomycetota</taxon>
        <taxon>Actinomycetes</taxon>
        <taxon>Micrococcales</taxon>
        <taxon>Cellulomonadaceae</taxon>
        <taxon>Cellulomonas</taxon>
    </lineage>
</organism>
<feature type="region of interest" description="Disordered" evidence="2">
    <location>
        <begin position="14"/>
        <end position="33"/>
    </location>
</feature>
<proteinExistence type="predicted"/>